<evidence type="ECO:0000256" key="4">
    <source>
        <dbReference type="ARBA" id="ARBA00005975"/>
    </source>
</evidence>
<protein>
    <recommendedName>
        <fullName evidence="9">LITAF domain-containing protein</fullName>
    </recommendedName>
</protein>
<dbReference type="PANTHER" id="PTHR23292:SF48">
    <property type="entry name" value="LIPOPOLYSACCHARIDE-INDUCED TUMOR NECROSIS FACTOR-ALPHA FACTOR HOMOLOG-RELATED"/>
    <property type="match status" value="1"/>
</dbReference>
<dbReference type="GO" id="GO:0098574">
    <property type="term" value="C:cytoplasmic side of lysosomal membrane"/>
    <property type="evidence" value="ECO:0007669"/>
    <property type="project" value="TreeGrafter"/>
</dbReference>
<keyword evidence="8" id="KW-1133">Transmembrane helix</keyword>
<dbReference type="Ensembl" id="ENSCCRT00020089745.1">
    <property type="protein sequence ID" value="ENSCCRP00020081978.1"/>
    <property type="gene ID" value="ENSCCRG00020037875.1"/>
</dbReference>
<dbReference type="GO" id="GO:0008270">
    <property type="term" value="F:zinc ion binding"/>
    <property type="evidence" value="ECO:0007669"/>
    <property type="project" value="TreeGrafter"/>
</dbReference>
<evidence type="ECO:0000256" key="7">
    <source>
        <dbReference type="ARBA" id="ARBA00023136"/>
    </source>
</evidence>
<keyword evidence="5" id="KW-0479">Metal-binding</keyword>
<sequence>FTGPHAAHFQPPPYGFGYPTITVQPTMVPIGDCSFCIRFAFNRCICTCAVAQMAVVNLTDTPGRITCPHCMTDVITEIESIYGLLTWLICGSLVFFMCWLCCWIPFCVDACKDVKHTCPNCKKIIRIYKRL</sequence>
<dbReference type="PANTHER" id="PTHR23292">
    <property type="entry name" value="LIPOPOLYSACCHARIDE-INDUCED TUMOR NECROSIS FACTOR-ALPHA FACTOR"/>
    <property type="match status" value="1"/>
</dbReference>
<evidence type="ECO:0000256" key="1">
    <source>
        <dbReference type="ARBA" id="ARBA00004125"/>
    </source>
</evidence>
<comment type="similarity">
    <text evidence="4">Belongs to the CDIP1/LITAF family.</text>
</comment>
<evidence type="ECO:0000256" key="6">
    <source>
        <dbReference type="ARBA" id="ARBA00022833"/>
    </source>
</evidence>
<keyword evidence="7 8" id="KW-0472">Membrane</keyword>
<keyword evidence="6" id="KW-0862">Zinc</keyword>
<organism evidence="10 11">
    <name type="scientific">Cyprinus carpio</name>
    <name type="common">Common carp</name>
    <dbReference type="NCBI Taxonomy" id="7962"/>
    <lineage>
        <taxon>Eukaryota</taxon>
        <taxon>Metazoa</taxon>
        <taxon>Chordata</taxon>
        <taxon>Craniata</taxon>
        <taxon>Vertebrata</taxon>
        <taxon>Euteleostomi</taxon>
        <taxon>Actinopterygii</taxon>
        <taxon>Neopterygii</taxon>
        <taxon>Teleostei</taxon>
        <taxon>Ostariophysi</taxon>
        <taxon>Cypriniformes</taxon>
        <taxon>Cyprinidae</taxon>
        <taxon>Cyprininae</taxon>
        <taxon>Cyprinus</taxon>
    </lineage>
</organism>
<dbReference type="GO" id="GO:0005634">
    <property type="term" value="C:nucleus"/>
    <property type="evidence" value="ECO:0007669"/>
    <property type="project" value="TreeGrafter"/>
</dbReference>
<feature type="transmembrane region" description="Helical" evidence="8">
    <location>
        <begin position="81"/>
        <end position="106"/>
    </location>
</feature>
<evidence type="ECO:0000259" key="9">
    <source>
        <dbReference type="PROSITE" id="PS51837"/>
    </source>
</evidence>
<evidence type="ECO:0000313" key="10">
    <source>
        <dbReference type="Ensembl" id="ENSCCRP00020081978.1"/>
    </source>
</evidence>
<name>A0A8C2ILH4_CYPCA</name>
<accession>A0A8C2ILH4</accession>
<evidence type="ECO:0000256" key="2">
    <source>
        <dbReference type="ARBA" id="ARBA00004414"/>
    </source>
</evidence>
<evidence type="ECO:0000256" key="3">
    <source>
        <dbReference type="ARBA" id="ARBA00004630"/>
    </source>
</evidence>
<proteinExistence type="inferred from homology"/>
<dbReference type="GO" id="GO:0098560">
    <property type="term" value="C:cytoplasmic side of late endosome membrane"/>
    <property type="evidence" value="ECO:0007669"/>
    <property type="project" value="TreeGrafter"/>
</dbReference>
<keyword evidence="8" id="KW-0812">Transmembrane</keyword>
<dbReference type="AlphaFoldDB" id="A0A8C2ILH4"/>
<dbReference type="Pfam" id="PF10601">
    <property type="entry name" value="zf-LITAF-like"/>
    <property type="match status" value="1"/>
</dbReference>
<dbReference type="InterPro" id="IPR037519">
    <property type="entry name" value="LITAF_fam"/>
</dbReference>
<reference evidence="10" key="1">
    <citation type="submission" date="2025-08" db="UniProtKB">
        <authorList>
            <consortium name="Ensembl"/>
        </authorList>
    </citation>
    <scope>IDENTIFICATION</scope>
</reference>
<dbReference type="Proteomes" id="UP000694701">
    <property type="component" value="Unplaced"/>
</dbReference>
<comment type="subcellular location">
    <subcellularLocation>
        <location evidence="1">Endosome membrane</location>
        <topology evidence="1">Peripheral membrane protein</topology>
        <orientation evidence="1">Cytoplasmic side</orientation>
    </subcellularLocation>
    <subcellularLocation>
        <location evidence="2">Late endosome membrane</location>
    </subcellularLocation>
    <subcellularLocation>
        <location evidence="3">Lysosome membrane</location>
        <topology evidence="3">Peripheral membrane protein</topology>
        <orientation evidence="3">Cytoplasmic side</orientation>
    </subcellularLocation>
</comment>
<evidence type="ECO:0000313" key="11">
    <source>
        <dbReference type="Proteomes" id="UP000694701"/>
    </source>
</evidence>
<dbReference type="InterPro" id="IPR006629">
    <property type="entry name" value="LITAF"/>
</dbReference>
<feature type="domain" description="LITAF" evidence="9">
    <location>
        <begin position="47"/>
        <end position="130"/>
    </location>
</feature>
<evidence type="ECO:0000256" key="8">
    <source>
        <dbReference type="SAM" id="Phobius"/>
    </source>
</evidence>
<dbReference type="PROSITE" id="PS51837">
    <property type="entry name" value="LITAF"/>
    <property type="match status" value="1"/>
</dbReference>
<dbReference type="SMART" id="SM00714">
    <property type="entry name" value="LITAF"/>
    <property type="match status" value="1"/>
</dbReference>
<evidence type="ECO:0000256" key="5">
    <source>
        <dbReference type="ARBA" id="ARBA00022723"/>
    </source>
</evidence>